<keyword evidence="9" id="KW-0449">Lipoprotein</keyword>
<dbReference type="SUPFAM" id="SSF54001">
    <property type="entry name" value="Cysteine proteinases"/>
    <property type="match status" value="1"/>
</dbReference>
<dbReference type="EMBL" id="JAKILB010000021">
    <property type="protein sequence ID" value="MCL1140918.1"/>
    <property type="molecule type" value="Genomic_DNA"/>
</dbReference>
<dbReference type="PROSITE" id="PS51257">
    <property type="entry name" value="PROKAR_LIPOPROTEIN"/>
    <property type="match status" value="1"/>
</dbReference>
<feature type="domain" description="NlpC/P60" evidence="11">
    <location>
        <begin position="36"/>
        <end position="156"/>
    </location>
</feature>
<dbReference type="GO" id="GO:0006508">
    <property type="term" value="P:proteolysis"/>
    <property type="evidence" value="ECO:0007669"/>
    <property type="project" value="UniProtKB-KW"/>
</dbReference>
<evidence type="ECO:0000256" key="3">
    <source>
        <dbReference type="ARBA" id="ARBA00022670"/>
    </source>
</evidence>
<evidence type="ECO:0000259" key="11">
    <source>
        <dbReference type="PROSITE" id="PS51935"/>
    </source>
</evidence>
<dbReference type="PROSITE" id="PS51935">
    <property type="entry name" value="NLPC_P60"/>
    <property type="match status" value="1"/>
</dbReference>
<dbReference type="PANTHER" id="PTHR47360">
    <property type="entry name" value="MUREIN DD-ENDOPEPTIDASE MEPS/MUREIN LD-CARBOXYPEPTIDASE"/>
    <property type="match status" value="1"/>
</dbReference>
<keyword evidence="3" id="KW-0645">Protease</keyword>
<dbReference type="RefSeq" id="WP_248951884.1">
    <property type="nucleotide sequence ID" value="NZ_JAKILB010000021.1"/>
</dbReference>
<keyword evidence="13" id="KW-1185">Reference proteome</keyword>
<evidence type="ECO:0000256" key="5">
    <source>
        <dbReference type="ARBA" id="ARBA00022801"/>
    </source>
</evidence>
<dbReference type="InterPro" id="IPR038765">
    <property type="entry name" value="Papain-like_cys_pep_sf"/>
</dbReference>
<proteinExistence type="inferred from homology"/>
<comment type="subcellular location">
    <subcellularLocation>
        <location evidence="1">Membrane</location>
        <topology evidence="1">Lipid-anchor</topology>
    </subcellularLocation>
</comment>
<evidence type="ECO:0000256" key="1">
    <source>
        <dbReference type="ARBA" id="ARBA00004635"/>
    </source>
</evidence>
<evidence type="ECO:0000256" key="2">
    <source>
        <dbReference type="ARBA" id="ARBA00007074"/>
    </source>
</evidence>
<evidence type="ECO:0000256" key="4">
    <source>
        <dbReference type="ARBA" id="ARBA00022729"/>
    </source>
</evidence>
<gene>
    <name evidence="12" type="ORF">L2740_20465</name>
</gene>
<dbReference type="GO" id="GO:0016020">
    <property type="term" value="C:membrane"/>
    <property type="evidence" value="ECO:0007669"/>
    <property type="project" value="UniProtKB-SubCell"/>
</dbReference>
<dbReference type="Proteomes" id="UP001139293">
    <property type="component" value="Unassembled WGS sequence"/>
</dbReference>
<feature type="signal peptide" evidence="10">
    <location>
        <begin position="1"/>
        <end position="19"/>
    </location>
</feature>
<dbReference type="GO" id="GO:0008234">
    <property type="term" value="F:cysteine-type peptidase activity"/>
    <property type="evidence" value="ECO:0007669"/>
    <property type="project" value="UniProtKB-KW"/>
</dbReference>
<name>A0A9X1ZFZ0_9GAMM</name>
<evidence type="ECO:0000256" key="9">
    <source>
        <dbReference type="ARBA" id="ARBA00023288"/>
    </source>
</evidence>
<organism evidence="12 13">
    <name type="scientific">Shewanella pneumatophori</name>
    <dbReference type="NCBI Taxonomy" id="314092"/>
    <lineage>
        <taxon>Bacteria</taxon>
        <taxon>Pseudomonadati</taxon>
        <taxon>Pseudomonadota</taxon>
        <taxon>Gammaproteobacteria</taxon>
        <taxon>Alteromonadales</taxon>
        <taxon>Shewanellaceae</taxon>
        <taxon>Shewanella</taxon>
    </lineage>
</organism>
<dbReference type="Pfam" id="PF00877">
    <property type="entry name" value="NLPC_P60"/>
    <property type="match status" value="1"/>
</dbReference>
<sequence length="156" mass="17381">MKFLIIVLLSALLTACSSAPPEPSRGSSKHSLSNSAQTKSQLLQMHREWQGVPYRLGGNSKSGIDCSAFVLLTFQNQFGRQLPRTTEQQKNIGSSVSKSQLRAGDLVFFKTGWSTRHVGIYIGDSQFLHASTSQGVMISSLNNSYWKQKYWLARRP</sequence>
<evidence type="ECO:0000256" key="6">
    <source>
        <dbReference type="ARBA" id="ARBA00022807"/>
    </source>
</evidence>
<dbReference type="PANTHER" id="PTHR47360:SF3">
    <property type="entry name" value="MUREIN DD-ENDOPEPTIDASE MEPS_MUREIN LD-CARBOXYPEPTIDASE"/>
    <property type="match status" value="1"/>
</dbReference>
<dbReference type="AlphaFoldDB" id="A0A9X1ZFZ0"/>
<dbReference type="InterPro" id="IPR000064">
    <property type="entry name" value="NLP_P60_dom"/>
</dbReference>
<evidence type="ECO:0000256" key="10">
    <source>
        <dbReference type="SAM" id="SignalP"/>
    </source>
</evidence>
<evidence type="ECO:0000256" key="8">
    <source>
        <dbReference type="ARBA" id="ARBA00023139"/>
    </source>
</evidence>
<accession>A0A9X1ZFZ0</accession>
<reference evidence="12" key="1">
    <citation type="submission" date="2022-01" db="EMBL/GenBank/DDBJ databases">
        <title>Whole genome-based taxonomy of the Shewanellaceae.</title>
        <authorList>
            <person name="Martin-Rodriguez A.J."/>
        </authorList>
    </citation>
    <scope>NUCLEOTIDE SEQUENCE</scope>
    <source>
        <strain evidence="12">KCTC 23973</strain>
    </source>
</reference>
<keyword evidence="5" id="KW-0378">Hydrolase</keyword>
<keyword evidence="6" id="KW-0788">Thiol protease</keyword>
<comment type="similarity">
    <text evidence="2">Belongs to the peptidase C40 family.</text>
</comment>
<keyword evidence="8" id="KW-0564">Palmitate</keyword>
<evidence type="ECO:0000313" key="13">
    <source>
        <dbReference type="Proteomes" id="UP001139293"/>
    </source>
</evidence>
<feature type="chain" id="PRO_5040894221" evidence="10">
    <location>
        <begin position="20"/>
        <end position="156"/>
    </location>
</feature>
<dbReference type="Gene3D" id="3.90.1720.10">
    <property type="entry name" value="endopeptidase domain like (from Nostoc punctiforme)"/>
    <property type="match status" value="1"/>
</dbReference>
<evidence type="ECO:0000313" key="12">
    <source>
        <dbReference type="EMBL" id="MCL1140918.1"/>
    </source>
</evidence>
<dbReference type="InterPro" id="IPR052062">
    <property type="entry name" value="Murein_DD/LD_carboxypeptidase"/>
</dbReference>
<evidence type="ECO:0000256" key="7">
    <source>
        <dbReference type="ARBA" id="ARBA00023136"/>
    </source>
</evidence>
<keyword evidence="7" id="KW-0472">Membrane</keyword>
<protein>
    <submittedName>
        <fullName evidence="12">NlpC/P60 family protein</fullName>
    </submittedName>
</protein>
<keyword evidence="4 10" id="KW-0732">Signal</keyword>
<comment type="caution">
    <text evidence="12">The sequence shown here is derived from an EMBL/GenBank/DDBJ whole genome shotgun (WGS) entry which is preliminary data.</text>
</comment>